<proteinExistence type="inferred from homology"/>
<dbReference type="FunFam" id="4.10.280.10:FF:000002">
    <property type="entry name" value="Basic helix-loop-helix transcription factor"/>
    <property type="match status" value="1"/>
</dbReference>
<name>A0AAQ3KS28_9LILI</name>
<evidence type="ECO:0000256" key="5">
    <source>
        <dbReference type="ARBA" id="ARBA00023242"/>
    </source>
</evidence>
<dbReference type="EMBL" id="CP136895">
    <property type="protein sequence ID" value="WOL12113.1"/>
    <property type="molecule type" value="Genomic_DNA"/>
</dbReference>
<keyword evidence="3" id="KW-0805">Transcription regulation</keyword>
<feature type="compositionally biased region" description="Basic and acidic residues" evidence="6">
    <location>
        <begin position="1"/>
        <end position="16"/>
    </location>
</feature>
<feature type="region of interest" description="Disordered" evidence="6">
    <location>
        <begin position="225"/>
        <end position="301"/>
    </location>
</feature>
<dbReference type="InterPro" id="IPR036638">
    <property type="entry name" value="HLH_DNA-bd_sf"/>
</dbReference>
<keyword evidence="9" id="KW-1185">Reference proteome</keyword>
<dbReference type="PROSITE" id="PS50888">
    <property type="entry name" value="BHLH"/>
    <property type="match status" value="1"/>
</dbReference>
<dbReference type="PANTHER" id="PTHR12565:SF184">
    <property type="entry name" value="BHLH TRANSCRIPTION FACTOR"/>
    <property type="match status" value="1"/>
</dbReference>
<feature type="compositionally biased region" description="Basic and acidic residues" evidence="6">
    <location>
        <begin position="198"/>
        <end position="212"/>
    </location>
</feature>
<keyword evidence="4" id="KW-0804">Transcription</keyword>
<evidence type="ECO:0000256" key="6">
    <source>
        <dbReference type="SAM" id="MobiDB-lite"/>
    </source>
</evidence>
<dbReference type="CDD" id="cd18919">
    <property type="entry name" value="bHLH_AtBPE_like"/>
    <property type="match status" value="1"/>
</dbReference>
<dbReference type="Proteomes" id="UP001327560">
    <property type="component" value="Chromosome 6"/>
</dbReference>
<dbReference type="InterPro" id="IPR011598">
    <property type="entry name" value="bHLH_dom"/>
</dbReference>
<dbReference type="AlphaFoldDB" id="A0AAQ3KS28"/>
<gene>
    <name evidence="8" type="ORF">Cni_G20878</name>
</gene>
<dbReference type="GO" id="GO:0005634">
    <property type="term" value="C:nucleus"/>
    <property type="evidence" value="ECO:0007669"/>
    <property type="project" value="UniProtKB-SubCell"/>
</dbReference>
<dbReference type="Gene3D" id="4.10.280.10">
    <property type="entry name" value="Helix-loop-helix DNA-binding domain"/>
    <property type="match status" value="1"/>
</dbReference>
<protein>
    <submittedName>
        <fullName evidence="8">Transcription factor bHLH49-like</fullName>
    </submittedName>
</protein>
<evidence type="ECO:0000256" key="3">
    <source>
        <dbReference type="ARBA" id="ARBA00023015"/>
    </source>
</evidence>
<evidence type="ECO:0000259" key="7">
    <source>
        <dbReference type="PROSITE" id="PS50888"/>
    </source>
</evidence>
<dbReference type="InterPro" id="IPR024097">
    <property type="entry name" value="bHLH_ZIP_TF"/>
</dbReference>
<feature type="region of interest" description="Disordered" evidence="6">
    <location>
        <begin position="190"/>
        <end position="212"/>
    </location>
</feature>
<dbReference type="SUPFAM" id="SSF47459">
    <property type="entry name" value="HLH, helix-loop-helix DNA-binding domain"/>
    <property type="match status" value="1"/>
</dbReference>
<dbReference type="GO" id="GO:0003700">
    <property type="term" value="F:DNA-binding transcription factor activity"/>
    <property type="evidence" value="ECO:0007669"/>
    <property type="project" value="TreeGrafter"/>
</dbReference>
<dbReference type="PANTHER" id="PTHR12565">
    <property type="entry name" value="STEROL REGULATORY ELEMENT-BINDING PROTEIN"/>
    <property type="match status" value="1"/>
</dbReference>
<evidence type="ECO:0000313" key="8">
    <source>
        <dbReference type="EMBL" id="WOL12113.1"/>
    </source>
</evidence>
<evidence type="ECO:0000256" key="4">
    <source>
        <dbReference type="ARBA" id="ARBA00023163"/>
    </source>
</evidence>
<accession>A0AAQ3KS28</accession>
<feature type="domain" description="BHLH" evidence="7">
    <location>
        <begin position="314"/>
        <end position="364"/>
    </location>
</feature>
<feature type="region of interest" description="Disordered" evidence="6">
    <location>
        <begin position="1"/>
        <end position="55"/>
    </location>
</feature>
<comment type="similarity">
    <text evidence="2">Belongs to the bHLH protein family.</text>
</comment>
<feature type="compositionally biased region" description="Polar residues" evidence="6">
    <location>
        <begin position="28"/>
        <end position="55"/>
    </location>
</feature>
<feature type="compositionally biased region" description="Polar residues" evidence="6">
    <location>
        <begin position="225"/>
        <end position="240"/>
    </location>
</feature>
<organism evidence="8 9">
    <name type="scientific">Canna indica</name>
    <name type="common">Indian-shot</name>
    <dbReference type="NCBI Taxonomy" id="4628"/>
    <lineage>
        <taxon>Eukaryota</taxon>
        <taxon>Viridiplantae</taxon>
        <taxon>Streptophyta</taxon>
        <taxon>Embryophyta</taxon>
        <taxon>Tracheophyta</taxon>
        <taxon>Spermatophyta</taxon>
        <taxon>Magnoliopsida</taxon>
        <taxon>Liliopsida</taxon>
        <taxon>Zingiberales</taxon>
        <taxon>Cannaceae</taxon>
        <taxon>Canna</taxon>
    </lineage>
</organism>
<dbReference type="GO" id="GO:0046983">
    <property type="term" value="F:protein dimerization activity"/>
    <property type="evidence" value="ECO:0007669"/>
    <property type="project" value="InterPro"/>
</dbReference>
<keyword evidence="5" id="KW-0539">Nucleus</keyword>
<dbReference type="Pfam" id="PF00010">
    <property type="entry name" value="HLH"/>
    <property type="match status" value="1"/>
</dbReference>
<reference evidence="8 9" key="1">
    <citation type="submission" date="2023-10" db="EMBL/GenBank/DDBJ databases">
        <title>Chromosome-scale genome assembly provides insights into flower coloration mechanisms of Canna indica.</title>
        <authorList>
            <person name="Li C."/>
        </authorList>
    </citation>
    <scope>NUCLEOTIDE SEQUENCE [LARGE SCALE GENOMIC DNA]</scope>
    <source>
        <tissue evidence="8">Flower</tissue>
    </source>
</reference>
<sequence>MDVHEKDRCDSLKNEDYNSGNAADWQLRNPSISLVSGNPSAMSQRNQRGSSSCSTLPMDDPFSTGLWNLSTKSTELDLCKNNSPGNSNPITGNSGFNVEWNSSESMSIGVGGALLQASAGILHPSLSHFPADSGFIERAARFSSFSTSNVGGVMNPFSLAQPQNAYADASRDDSGAQIQKNEINMMEAAKKASFSTDHGSKNDSPMKEQKEKDNLYGVARQEGQTNLATSAGNSSSNELGTTKRKRSNEDMTLEQAKVAPQISGEREEENAEFEHNNEQNSSAVASVKPKGKQVKDSNESSKDDFIHIRARRGQATNSHSLAERVRREKINERMKLLQDLVPGCSKVTGKAVMLDEIINYVQSLQQQVEFLSMKLAAINPRLDIDIDAVLSKYLLQPCNGPVPAIGFPSNIIHPPLHPSQQGLVQAGLSGIVNPPDLVRRSIDAQLTAIQGYKESKMQVPNAWDEELHNSMQMSYNNNMNLNAHRPQQ</sequence>
<evidence type="ECO:0000256" key="1">
    <source>
        <dbReference type="ARBA" id="ARBA00004123"/>
    </source>
</evidence>
<evidence type="ECO:0000256" key="2">
    <source>
        <dbReference type="ARBA" id="ARBA00005510"/>
    </source>
</evidence>
<evidence type="ECO:0000313" key="9">
    <source>
        <dbReference type="Proteomes" id="UP001327560"/>
    </source>
</evidence>
<dbReference type="SMART" id="SM00353">
    <property type="entry name" value="HLH"/>
    <property type="match status" value="1"/>
</dbReference>
<comment type="subcellular location">
    <subcellularLocation>
        <location evidence="1">Nucleus</location>
    </subcellularLocation>
</comment>